<dbReference type="InterPro" id="IPR020843">
    <property type="entry name" value="ER"/>
</dbReference>
<reference evidence="3" key="1">
    <citation type="submission" date="2022-07" db="EMBL/GenBank/DDBJ databases">
        <title>The genome of Lyophyllum shimeji provides insight into the initial evolution of ectomycorrhizal fungal genome.</title>
        <authorList>
            <person name="Kobayashi Y."/>
            <person name="Shibata T."/>
            <person name="Hirakawa H."/>
            <person name="Shigenobu S."/>
            <person name="Nishiyama T."/>
            <person name="Yamada A."/>
            <person name="Hasebe M."/>
            <person name="Kawaguchi M."/>
        </authorList>
    </citation>
    <scope>NUCLEOTIDE SEQUENCE</scope>
    <source>
        <strain evidence="3">AT787</strain>
    </source>
</reference>
<dbReference type="SMART" id="SM00829">
    <property type="entry name" value="PKS_ER"/>
    <property type="match status" value="1"/>
</dbReference>
<dbReference type="AlphaFoldDB" id="A0A9P3PLZ5"/>
<name>A0A9P3PLZ5_LYOSH</name>
<keyword evidence="4" id="KW-1185">Reference proteome</keyword>
<feature type="domain" description="Enoyl reductase (ER)" evidence="2">
    <location>
        <begin position="59"/>
        <end position="337"/>
    </location>
</feature>
<organism evidence="3 4">
    <name type="scientific">Lyophyllum shimeji</name>
    <name type="common">Hon-shimeji</name>
    <name type="synonym">Tricholoma shimeji</name>
    <dbReference type="NCBI Taxonomy" id="47721"/>
    <lineage>
        <taxon>Eukaryota</taxon>
        <taxon>Fungi</taxon>
        <taxon>Dikarya</taxon>
        <taxon>Basidiomycota</taxon>
        <taxon>Agaricomycotina</taxon>
        <taxon>Agaricomycetes</taxon>
        <taxon>Agaricomycetidae</taxon>
        <taxon>Agaricales</taxon>
        <taxon>Tricholomatineae</taxon>
        <taxon>Lyophyllaceae</taxon>
        <taxon>Lyophyllum</taxon>
    </lineage>
</organism>
<dbReference type="InterPro" id="IPR045010">
    <property type="entry name" value="MDR_fam"/>
</dbReference>
<dbReference type="SUPFAM" id="SSF50129">
    <property type="entry name" value="GroES-like"/>
    <property type="match status" value="1"/>
</dbReference>
<dbReference type="InterPro" id="IPR013149">
    <property type="entry name" value="ADH-like_C"/>
</dbReference>
<sequence length="342" mass="38118">MAPIRNARVVFNEIPRTYPEPGKTTVYDDKPTIDIENLKTDGGFVLKTLFLSIDPYLRGRMRPPEIPSYVPAFKIGEPLESHGVGVVVRSDNQGLKVGDHLYGMLTHEEYTIHRSFDGFRLLVNEERLPWSVYLGAAGMPGKTAYAGWREYSRCQRGQTVFVTAGAGPVGSMVIQLARLSGLKIIACAGSEEKVEFIRSLGADVVFNYKTTSTQEVLNKEGPLDIYWDNVGGEALDAALSVSAVGARFIECGMISTYNEGPKPVHNLMQVISNNLCMHGFIVFRLERQYDNDFYWNVPQMLGRGELKYSEEVWRGLEKVGDAILANQKGMNRAKLVIKVADE</sequence>
<dbReference type="SUPFAM" id="SSF51735">
    <property type="entry name" value="NAD(P)-binding Rossmann-fold domains"/>
    <property type="match status" value="1"/>
</dbReference>
<proteinExistence type="predicted"/>
<protein>
    <submittedName>
        <fullName evidence="3">N-terminal domain of oxidoreductase</fullName>
    </submittedName>
</protein>
<evidence type="ECO:0000259" key="2">
    <source>
        <dbReference type="SMART" id="SM00829"/>
    </source>
</evidence>
<dbReference type="Pfam" id="PF00107">
    <property type="entry name" value="ADH_zinc_N"/>
    <property type="match status" value="1"/>
</dbReference>
<accession>A0A9P3PLZ5</accession>
<dbReference type="InterPro" id="IPR011032">
    <property type="entry name" value="GroES-like_sf"/>
</dbReference>
<comment type="caution">
    <text evidence="3">The sequence shown here is derived from an EMBL/GenBank/DDBJ whole genome shotgun (WGS) entry which is preliminary data.</text>
</comment>
<dbReference type="InterPro" id="IPR036291">
    <property type="entry name" value="NAD(P)-bd_dom_sf"/>
</dbReference>
<dbReference type="GO" id="GO:0016628">
    <property type="term" value="F:oxidoreductase activity, acting on the CH-CH group of donors, NAD or NADP as acceptor"/>
    <property type="evidence" value="ECO:0007669"/>
    <property type="project" value="InterPro"/>
</dbReference>
<dbReference type="Proteomes" id="UP001063166">
    <property type="component" value="Unassembled WGS sequence"/>
</dbReference>
<dbReference type="EMBL" id="BRPK01000005">
    <property type="protein sequence ID" value="GLB38790.1"/>
    <property type="molecule type" value="Genomic_DNA"/>
</dbReference>
<keyword evidence="1" id="KW-0560">Oxidoreductase</keyword>
<dbReference type="InterPro" id="IPR041694">
    <property type="entry name" value="ADH_N_2"/>
</dbReference>
<evidence type="ECO:0000313" key="4">
    <source>
        <dbReference type="Proteomes" id="UP001063166"/>
    </source>
</evidence>
<dbReference type="CDD" id="cd05288">
    <property type="entry name" value="PGDH"/>
    <property type="match status" value="1"/>
</dbReference>
<dbReference type="FunFam" id="3.40.50.720:FF:000121">
    <property type="entry name" value="Prostaglandin reductase 2"/>
    <property type="match status" value="1"/>
</dbReference>
<dbReference type="Pfam" id="PF16884">
    <property type="entry name" value="ADH_N_2"/>
    <property type="match status" value="1"/>
</dbReference>
<dbReference type="Gene3D" id="3.40.50.720">
    <property type="entry name" value="NAD(P)-binding Rossmann-like Domain"/>
    <property type="match status" value="1"/>
</dbReference>
<evidence type="ECO:0000313" key="3">
    <source>
        <dbReference type="EMBL" id="GLB38790.1"/>
    </source>
</evidence>
<dbReference type="Gene3D" id="3.90.180.10">
    <property type="entry name" value="Medium-chain alcohol dehydrogenases, catalytic domain"/>
    <property type="match status" value="1"/>
</dbReference>
<dbReference type="PANTHER" id="PTHR43205">
    <property type="entry name" value="PROSTAGLANDIN REDUCTASE"/>
    <property type="match status" value="1"/>
</dbReference>
<evidence type="ECO:0000256" key="1">
    <source>
        <dbReference type="ARBA" id="ARBA00023002"/>
    </source>
</evidence>
<dbReference type="OrthoDB" id="809632at2759"/>
<gene>
    <name evidence="3" type="ORF">LshimejAT787_0506550</name>
</gene>
<dbReference type="PANTHER" id="PTHR43205:SF7">
    <property type="entry name" value="PROSTAGLANDIN REDUCTASE 1"/>
    <property type="match status" value="1"/>
</dbReference>